<keyword evidence="2" id="KW-0175">Coiled coil</keyword>
<proteinExistence type="predicted"/>
<dbReference type="Gene3D" id="1.20.58.60">
    <property type="match status" value="2"/>
</dbReference>
<comment type="caution">
    <text evidence="3">The sequence shown here is derived from an EMBL/GenBank/DDBJ whole genome shotgun (WGS) entry which is preliminary data.</text>
</comment>
<gene>
    <name evidence="3" type="primary">MACF1_0</name>
    <name evidence="3" type="ORF">AVEN_52797_1</name>
</gene>
<dbReference type="Gene3D" id="3.30.420.10">
    <property type="entry name" value="Ribonuclease H-like superfamily/Ribonuclease H"/>
    <property type="match status" value="1"/>
</dbReference>
<evidence type="ECO:0000256" key="1">
    <source>
        <dbReference type="ARBA" id="ARBA00022737"/>
    </source>
</evidence>
<dbReference type="AlphaFoldDB" id="A0A4Y2CY09"/>
<dbReference type="InterPro" id="IPR002017">
    <property type="entry name" value="Spectrin_repeat"/>
</dbReference>
<evidence type="ECO:0000313" key="3">
    <source>
        <dbReference type="EMBL" id="GBM08727.1"/>
    </source>
</evidence>
<organism evidence="3 4">
    <name type="scientific">Araneus ventricosus</name>
    <name type="common">Orbweaver spider</name>
    <name type="synonym">Epeira ventricosa</name>
    <dbReference type="NCBI Taxonomy" id="182803"/>
    <lineage>
        <taxon>Eukaryota</taxon>
        <taxon>Metazoa</taxon>
        <taxon>Ecdysozoa</taxon>
        <taxon>Arthropoda</taxon>
        <taxon>Chelicerata</taxon>
        <taxon>Arachnida</taxon>
        <taxon>Araneae</taxon>
        <taxon>Araneomorphae</taxon>
        <taxon>Entelegynae</taxon>
        <taxon>Araneoidea</taxon>
        <taxon>Araneidae</taxon>
        <taxon>Araneus</taxon>
    </lineage>
</organism>
<dbReference type="PANTHER" id="PTHR11915">
    <property type="entry name" value="SPECTRIN/FILAMIN RELATED CYTOSKELETAL PROTEIN"/>
    <property type="match status" value="1"/>
</dbReference>
<dbReference type="Pfam" id="PF00435">
    <property type="entry name" value="Spectrin"/>
    <property type="match status" value="1"/>
</dbReference>
<sequence length="537" mass="60713">MVWGAISYDSRSTLVVIPNTLNANLYVSLVIQPVVLPFMSSIQGGIFQQDNARPHTAAVSQHALQGVDILPWPARSPDLSPTEHVWDIIGRKLQHYPLPAQTVPVLTAQVQQAWNSIPQSDIRHLYDTMHARLQACIQNSGDVGAKVLSLEDLFQTILEFEENLRDIQHGVQRLEDKMCSHGALGDVSCDPVLLDCLKVLLEEAVGMKNEISKLKKFAKVVIQKAGEGTDTTEILKSVDDIEKRYTTVTKSLESRCATLSASHKIITIFMEQMKSLRTELSNLDEAFDNLRPIARDLASLKNQLKDLKDIRSNLSQTKKKYAASEKIYDDISKQEHISETKSYLEQINNLSKQITRLEEHINERETTVITMTTRIENFYSMYSETEKVIKSLLKKEEGFEASVGDVETIRKHQQKFKEFQSSEVVPLSKQIIEVNKIGQGLIQSATSGVDTTDLEQKLEILNNSWNSLQESINEKEKKLDIALLQSGKFQEALSGVQKWLIDTEEMVSNQKAPSPDFKVCKAQVQEQKVHYLFFCII</sequence>
<keyword evidence="1" id="KW-0677">Repeat</keyword>
<protein>
    <submittedName>
        <fullName evidence="3">Microtubule-actin cross-linking factor 1, isoforms 1/2/3/5</fullName>
    </submittedName>
</protein>
<dbReference type="SUPFAM" id="SSF46966">
    <property type="entry name" value="Spectrin repeat"/>
    <property type="match status" value="2"/>
</dbReference>
<dbReference type="GO" id="GO:0003676">
    <property type="term" value="F:nucleic acid binding"/>
    <property type="evidence" value="ECO:0007669"/>
    <property type="project" value="InterPro"/>
</dbReference>
<dbReference type="Proteomes" id="UP000499080">
    <property type="component" value="Unassembled WGS sequence"/>
</dbReference>
<dbReference type="CDD" id="cd00176">
    <property type="entry name" value="SPEC"/>
    <property type="match status" value="2"/>
</dbReference>
<dbReference type="InterPro" id="IPR018159">
    <property type="entry name" value="Spectrin/alpha-actinin"/>
</dbReference>
<dbReference type="SMART" id="SM00150">
    <property type="entry name" value="SPEC"/>
    <property type="match status" value="3"/>
</dbReference>
<reference evidence="3 4" key="1">
    <citation type="journal article" date="2019" name="Sci. Rep.">
        <title>Orb-weaving spider Araneus ventricosus genome elucidates the spidroin gene catalogue.</title>
        <authorList>
            <person name="Kono N."/>
            <person name="Nakamura H."/>
            <person name="Ohtoshi R."/>
            <person name="Moran D.A.P."/>
            <person name="Shinohara A."/>
            <person name="Yoshida Y."/>
            <person name="Fujiwara M."/>
            <person name="Mori M."/>
            <person name="Tomita M."/>
            <person name="Arakawa K."/>
        </authorList>
    </citation>
    <scope>NUCLEOTIDE SEQUENCE [LARGE SCALE GENOMIC DNA]</scope>
</reference>
<evidence type="ECO:0000256" key="2">
    <source>
        <dbReference type="SAM" id="Coils"/>
    </source>
</evidence>
<name>A0A4Y2CY09_ARAVE</name>
<keyword evidence="4" id="KW-1185">Reference proteome</keyword>
<dbReference type="OrthoDB" id="2417635at2759"/>
<accession>A0A4Y2CY09</accession>
<dbReference type="EMBL" id="BGPR01000260">
    <property type="protein sequence ID" value="GBM08727.1"/>
    <property type="molecule type" value="Genomic_DNA"/>
</dbReference>
<dbReference type="InterPro" id="IPR036397">
    <property type="entry name" value="RNaseH_sf"/>
</dbReference>
<feature type="coiled-coil region" evidence="2">
    <location>
        <begin position="297"/>
        <end position="367"/>
    </location>
</feature>
<evidence type="ECO:0000313" key="4">
    <source>
        <dbReference type="Proteomes" id="UP000499080"/>
    </source>
</evidence>